<gene>
    <name evidence="1" type="primary">Acey_s0331.g2725</name>
    <name evidence="1" type="ORF">Y032_0331g2725</name>
</gene>
<accession>A0A016RZA1</accession>
<dbReference type="AlphaFoldDB" id="A0A016RZA1"/>
<evidence type="ECO:0000313" key="2">
    <source>
        <dbReference type="Proteomes" id="UP000024635"/>
    </source>
</evidence>
<dbReference type="EMBL" id="JARK01001667">
    <property type="protein sequence ID" value="EYB83683.1"/>
    <property type="molecule type" value="Genomic_DNA"/>
</dbReference>
<dbReference type="OrthoDB" id="8300278at2759"/>
<protein>
    <submittedName>
        <fullName evidence="1">Uncharacterized protein</fullName>
    </submittedName>
</protein>
<dbReference type="Gene3D" id="3.30.365.10">
    <property type="entry name" value="Aldehyde oxidase/xanthine dehydrogenase, molybdopterin binding domain"/>
    <property type="match status" value="2"/>
</dbReference>
<name>A0A016RZA1_9BILA</name>
<proteinExistence type="predicted"/>
<evidence type="ECO:0000313" key="1">
    <source>
        <dbReference type="EMBL" id="EYB83683.1"/>
    </source>
</evidence>
<comment type="caution">
    <text evidence="1">The sequence shown here is derived from an EMBL/GenBank/DDBJ whole genome shotgun (WGS) entry which is preliminary data.</text>
</comment>
<organism evidence="1 2">
    <name type="scientific">Ancylostoma ceylanicum</name>
    <dbReference type="NCBI Taxonomy" id="53326"/>
    <lineage>
        <taxon>Eukaryota</taxon>
        <taxon>Metazoa</taxon>
        <taxon>Ecdysozoa</taxon>
        <taxon>Nematoda</taxon>
        <taxon>Chromadorea</taxon>
        <taxon>Rhabditida</taxon>
        <taxon>Rhabditina</taxon>
        <taxon>Rhabditomorpha</taxon>
        <taxon>Strongyloidea</taxon>
        <taxon>Ancylostomatidae</taxon>
        <taxon>Ancylostomatinae</taxon>
        <taxon>Ancylostoma</taxon>
    </lineage>
</organism>
<dbReference type="Proteomes" id="UP000024635">
    <property type="component" value="Unassembled WGS sequence"/>
</dbReference>
<sequence>MKEGRNQATLIGTFRPLLTPTYSNLYGAKHKSTIYYLIDVVRVQSWIREMNFNPSGGTCLLGNKILNDNLLDCWRECLRLSDFSRQREEVDEFNKYVENP</sequence>
<keyword evidence="2" id="KW-1185">Reference proteome</keyword>
<reference evidence="2" key="1">
    <citation type="journal article" date="2015" name="Nat. Genet.">
        <title>The genome and transcriptome of the zoonotic hookworm Ancylostoma ceylanicum identify infection-specific gene families.</title>
        <authorList>
            <person name="Schwarz E.M."/>
            <person name="Hu Y."/>
            <person name="Antoshechkin I."/>
            <person name="Miller M.M."/>
            <person name="Sternberg P.W."/>
            <person name="Aroian R.V."/>
        </authorList>
    </citation>
    <scope>NUCLEOTIDE SEQUENCE</scope>
    <source>
        <strain evidence="2">HY135</strain>
    </source>
</reference>